<name>A0A378SFY7_9MYCO</name>
<reference evidence="1 2" key="1">
    <citation type="submission" date="2018-06" db="EMBL/GenBank/DDBJ databases">
        <authorList>
            <consortium name="Pathogen Informatics"/>
            <person name="Doyle S."/>
        </authorList>
    </citation>
    <scope>NUCLEOTIDE SEQUENCE [LARGE SCALE GENOMIC DNA]</scope>
    <source>
        <strain evidence="1 2">NCTC10742</strain>
    </source>
</reference>
<evidence type="ECO:0000313" key="2">
    <source>
        <dbReference type="Proteomes" id="UP000254291"/>
    </source>
</evidence>
<protein>
    <submittedName>
        <fullName evidence="1">Uncharacterized protein</fullName>
    </submittedName>
</protein>
<proteinExistence type="predicted"/>
<gene>
    <name evidence="1" type="ORF">NCTC10742_00979</name>
</gene>
<dbReference type="AlphaFoldDB" id="A0A378SFY7"/>
<sequence length="93" mass="10431">MAAYRKLVEVTASRDEGHEDGEFEIRLPNVQVDVLDETDFLLKRFEATHYMEVSGASADDVPKRAAEWVDFFTESADELAGEPSKVVVRLVQG</sequence>
<evidence type="ECO:0000313" key="1">
    <source>
        <dbReference type="EMBL" id="STZ41772.1"/>
    </source>
</evidence>
<dbReference type="EMBL" id="UGQM01000001">
    <property type="protein sequence ID" value="STZ41772.1"/>
    <property type="molecule type" value="Genomic_DNA"/>
</dbReference>
<accession>A0A378SFY7</accession>
<organism evidence="1 2">
    <name type="scientific">Mycolicibacterium gilvum</name>
    <dbReference type="NCBI Taxonomy" id="1804"/>
    <lineage>
        <taxon>Bacteria</taxon>
        <taxon>Bacillati</taxon>
        <taxon>Actinomycetota</taxon>
        <taxon>Actinomycetes</taxon>
        <taxon>Mycobacteriales</taxon>
        <taxon>Mycobacteriaceae</taxon>
        <taxon>Mycolicibacterium</taxon>
    </lineage>
</organism>
<dbReference type="Proteomes" id="UP000254291">
    <property type="component" value="Unassembled WGS sequence"/>
</dbReference>